<protein>
    <recommendedName>
        <fullName evidence="1">TraG P-loop domain-containing protein</fullName>
    </recommendedName>
</protein>
<dbReference type="Pfam" id="PF19044">
    <property type="entry name" value="P-loop_TraG"/>
    <property type="match status" value="1"/>
</dbReference>
<evidence type="ECO:0000313" key="3">
    <source>
        <dbReference type="Proteomes" id="UP000321436"/>
    </source>
</evidence>
<name>A0A512RPS3_9BACT</name>
<reference evidence="2 3" key="1">
    <citation type="submission" date="2019-07" db="EMBL/GenBank/DDBJ databases">
        <title>Whole genome shotgun sequence of Chitinophaga cymbidii NBRC 109752.</title>
        <authorList>
            <person name="Hosoyama A."/>
            <person name="Uohara A."/>
            <person name="Ohji S."/>
            <person name="Ichikawa N."/>
        </authorList>
    </citation>
    <scope>NUCLEOTIDE SEQUENCE [LARGE SCALE GENOMIC DNA]</scope>
    <source>
        <strain evidence="2 3">NBRC 109752</strain>
    </source>
</reference>
<dbReference type="Gene3D" id="1.10.8.730">
    <property type="match status" value="1"/>
</dbReference>
<sequence length="369" mass="42807">MIRSYYEHGAHCVLVDVGHSYKGLCDLVGGYYFTYSERDPIKFNPFFLEDDTLDTEKKESIKTLLLALWKKDDETFTRSEYVSLSNALQGYFDHLATHSELFPCFNTFYEYCKEIFLPALRKEGIKDKDFDIDNFLYVLRPYYKSGEFDYLLNATENLDLLHQPFIVFELDNIKDHGILLPTITIIVSQLFINKMRKLKGIRKIILIEEAWKAIARAGMAEYIKYLFKTVRKHFGEAIVVTQEVDDIISSPVIKDAIINNSDCKILLDQTKYINKFDRIQELLGLTDKEKTLIMSMNKANDPTKKYKEVFIGLGGVLSKVYRTEVSLEEYLTYTTEEKEKMKVQEYARRYGSIQKGVAMLASEIRGAVA</sequence>
<organism evidence="2 3">
    <name type="scientific">Chitinophaga cymbidii</name>
    <dbReference type="NCBI Taxonomy" id="1096750"/>
    <lineage>
        <taxon>Bacteria</taxon>
        <taxon>Pseudomonadati</taxon>
        <taxon>Bacteroidota</taxon>
        <taxon>Chitinophagia</taxon>
        <taxon>Chitinophagales</taxon>
        <taxon>Chitinophagaceae</taxon>
        <taxon>Chitinophaga</taxon>
    </lineage>
</organism>
<dbReference type="InterPro" id="IPR022509">
    <property type="entry name" value="Conjugation_ATPase_TraG"/>
</dbReference>
<dbReference type="InterPro" id="IPR027417">
    <property type="entry name" value="P-loop_NTPase"/>
</dbReference>
<keyword evidence="3" id="KW-1185">Reference proteome</keyword>
<evidence type="ECO:0000259" key="1">
    <source>
        <dbReference type="Pfam" id="PF19044"/>
    </source>
</evidence>
<dbReference type="Proteomes" id="UP000321436">
    <property type="component" value="Unassembled WGS sequence"/>
</dbReference>
<dbReference type="PANTHER" id="PTHR38467">
    <property type="match status" value="1"/>
</dbReference>
<accession>A0A512RPS3</accession>
<dbReference type="AlphaFoldDB" id="A0A512RPS3"/>
<evidence type="ECO:0000313" key="2">
    <source>
        <dbReference type="EMBL" id="GEP97698.1"/>
    </source>
</evidence>
<comment type="caution">
    <text evidence="2">The sequence shown here is derived from an EMBL/GenBank/DDBJ whole genome shotgun (WGS) entry which is preliminary data.</text>
</comment>
<feature type="domain" description="TraG P-loop" evidence="1">
    <location>
        <begin position="1"/>
        <end position="363"/>
    </location>
</feature>
<dbReference type="EMBL" id="BKAU01000005">
    <property type="protein sequence ID" value="GEP97698.1"/>
    <property type="molecule type" value="Genomic_DNA"/>
</dbReference>
<dbReference type="Gene3D" id="3.40.50.300">
    <property type="entry name" value="P-loop containing nucleotide triphosphate hydrolases"/>
    <property type="match status" value="1"/>
</dbReference>
<dbReference type="PANTHER" id="PTHR38467:SF1">
    <property type="entry name" value="CONJUGATIVE TRANSFER: ASSEMBLY"/>
    <property type="match status" value="1"/>
</dbReference>
<dbReference type="InterPro" id="IPR053155">
    <property type="entry name" value="F-pilin_assembly_TraC"/>
</dbReference>
<dbReference type="NCBIfam" id="TIGR03783">
    <property type="entry name" value="Bac_Flav_CT_G"/>
    <property type="match status" value="1"/>
</dbReference>
<proteinExistence type="predicted"/>
<dbReference type="InterPro" id="IPR043964">
    <property type="entry name" value="P-loop_TraG"/>
</dbReference>
<dbReference type="SUPFAM" id="SSF52540">
    <property type="entry name" value="P-loop containing nucleoside triphosphate hydrolases"/>
    <property type="match status" value="1"/>
</dbReference>
<gene>
    <name evidence="2" type="ORF">CCY01nite_39580</name>
</gene>